<organism evidence="3 4">
    <name type="scientific">Aquibium oceanicum</name>
    <dbReference type="NCBI Taxonomy" id="1670800"/>
    <lineage>
        <taxon>Bacteria</taxon>
        <taxon>Pseudomonadati</taxon>
        <taxon>Pseudomonadota</taxon>
        <taxon>Alphaproteobacteria</taxon>
        <taxon>Hyphomicrobiales</taxon>
        <taxon>Phyllobacteriaceae</taxon>
        <taxon>Aquibium</taxon>
    </lineage>
</organism>
<gene>
    <name evidence="3" type="ORF">BSQ44_02170</name>
</gene>
<dbReference type="Pfam" id="PF07007">
    <property type="entry name" value="LprI"/>
    <property type="match status" value="1"/>
</dbReference>
<feature type="signal peptide" evidence="1">
    <location>
        <begin position="1"/>
        <end position="19"/>
    </location>
</feature>
<feature type="domain" description="Lysozyme inhibitor LprI-like N-terminal" evidence="2">
    <location>
        <begin position="63"/>
        <end position="156"/>
    </location>
</feature>
<dbReference type="STRING" id="1670800.BSQ44_02170"/>
<dbReference type="KEGG" id="meso:BSQ44_02170"/>
<dbReference type="Gene3D" id="1.20.1270.180">
    <property type="match status" value="1"/>
</dbReference>
<dbReference type="PANTHER" id="PTHR39176">
    <property type="entry name" value="PERIPLASMIC PROTEIN-RELATED"/>
    <property type="match status" value="1"/>
</dbReference>
<feature type="chain" id="PRO_5012091943" description="Lysozyme inhibitor LprI-like N-terminal domain-containing protein" evidence="1">
    <location>
        <begin position="20"/>
        <end position="165"/>
    </location>
</feature>
<dbReference type="AlphaFoldDB" id="A0A1L3SLP7"/>
<name>A0A1L3SLP7_9HYPH</name>
<accession>A0A1L3SLP7</accession>
<evidence type="ECO:0000256" key="1">
    <source>
        <dbReference type="SAM" id="SignalP"/>
    </source>
</evidence>
<proteinExistence type="predicted"/>
<sequence>MVTVAAACLFLAGTGSLSAADDPLPEDQIAIQSCLEGVRDYNASSQDDPASRDECIGTVADPCLEEPQGQATAGMVGCYAREIAVWDGLLNSHYAALKDGLETPAFDALRETQRKWIAYRDANCAWPRIFFEGGTIASPIGSSCINQATARRANELADYLDWMQN</sequence>
<reference evidence="4" key="1">
    <citation type="submission" date="2016-11" db="EMBL/GenBank/DDBJ databases">
        <title>Mesorhizobium oceanicum sp. nov., isolated from deep seawater in South China Sea.</title>
        <authorList>
            <person name="Fu G.-Y."/>
        </authorList>
    </citation>
    <scope>NUCLEOTIDE SEQUENCE [LARGE SCALE GENOMIC DNA]</scope>
    <source>
        <strain evidence="4">B7</strain>
    </source>
</reference>
<evidence type="ECO:0000313" key="4">
    <source>
        <dbReference type="Proteomes" id="UP000182840"/>
    </source>
</evidence>
<protein>
    <recommendedName>
        <fullName evidence="2">Lysozyme inhibitor LprI-like N-terminal domain-containing protein</fullName>
    </recommendedName>
</protein>
<dbReference type="InterPro" id="IPR009739">
    <property type="entry name" value="LprI-like_N"/>
</dbReference>
<dbReference type="Proteomes" id="UP000182840">
    <property type="component" value="Chromosome"/>
</dbReference>
<dbReference type="EMBL" id="CP018171">
    <property type="protein sequence ID" value="APH70323.1"/>
    <property type="molecule type" value="Genomic_DNA"/>
</dbReference>
<keyword evidence="4" id="KW-1185">Reference proteome</keyword>
<evidence type="ECO:0000313" key="3">
    <source>
        <dbReference type="EMBL" id="APH70323.1"/>
    </source>
</evidence>
<dbReference type="PANTHER" id="PTHR39176:SF1">
    <property type="entry name" value="PERIPLASMIC PROTEIN"/>
    <property type="match status" value="1"/>
</dbReference>
<keyword evidence="1" id="KW-0732">Signal</keyword>
<evidence type="ECO:0000259" key="2">
    <source>
        <dbReference type="Pfam" id="PF07007"/>
    </source>
</evidence>